<dbReference type="InterPro" id="IPR014710">
    <property type="entry name" value="RmlC-like_jellyroll"/>
</dbReference>
<feature type="region of interest" description="Disordered" evidence="1">
    <location>
        <begin position="31"/>
        <end position="52"/>
    </location>
</feature>
<gene>
    <name evidence="3" type="ORF">VNI00_012192</name>
</gene>
<dbReference type="Proteomes" id="UP001383192">
    <property type="component" value="Unassembled WGS sequence"/>
</dbReference>
<dbReference type="AlphaFoldDB" id="A0AAW0C7J0"/>
<accession>A0AAW0C7J0</accession>
<organism evidence="3 4">
    <name type="scientific">Paramarasmius palmivorus</name>
    <dbReference type="NCBI Taxonomy" id="297713"/>
    <lineage>
        <taxon>Eukaryota</taxon>
        <taxon>Fungi</taxon>
        <taxon>Dikarya</taxon>
        <taxon>Basidiomycota</taxon>
        <taxon>Agaricomycotina</taxon>
        <taxon>Agaricomycetes</taxon>
        <taxon>Agaricomycetidae</taxon>
        <taxon>Agaricales</taxon>
        <taxon>Marasmiineae</taxon>
        <taxon>Marasmiaceae</taxon>
        <taxon>Paramarasmius</taxon>
    </lineage>
</organism>
<evidence type="ECO:0000259" key="2">
    <source>
        <dbReference type="Pfam" id="PF06172"/>
    </source>
</evidence>
<keyword evidence="4" id="KW-1185">Reference proteome</keyword>
<dbReference type="EMBL" id="JAYKXP010000055">
    <property type="protein sequence ID" value="KAK7034785.1"/>
    <property type="molecule type" value="Genomic_DNA"/>
</dbReference>
<dbReference type="InterPro" id="IPR009327">
    <property type="entry name" value="Cupin_DUF985"/>
</dbReference>
<sequence length="183" mass="20572">MTSSLIQELQLEKHPAGGYWREIDRQETQIPSPFAPKLSFDSRDNRTDNPPRPLVTSIYHLLTKDSPSAVFIKNRSVAYHIHHQGKAEYTTITPIPGHPPRIEKKILGPDTAAGESRFLTFGSEVWKMARLPPGSEECLLSLVVVPGFHWEDHEFLTKEGLEELLAGVEGGEENIADFGKYLK</sequence>
<comment type="caution">
    <text evidence="3">The sequence shown here is derived from an EMBL/GenBank/DDBJ whole genome shotgun (WGS) entry which is preliminary data.</text>
</comment>
<feature type="domain" description="DUF985" evidence="2">
    <location>
        <begin position="4"/>
        <end position="156"/>
    </location>
</feature>
<dbReference type="InterPro" id="IPR039935">
    <property type="entry name" value="YML079W-like"/>
</dbReference>
<reference evidence="3 4" key="1">
    <citation type="submission" date="2024-01" db="EMBL/GenBank/DDBJ databases">
        <title>A draft genome for a cacao thread blight-causing isolate of Paramarasmius palmivorus.</title>
        <authorList>
            <person name="Baruah I.K."/>
            <person name="Bukari Y."/>
            <person name="Amoako-Attah I."/>
            <person name="Meinhardt L.W."/>
            <person name="Bailey B.A."/>
            <person name="Cohen S.P."/>
        </authorList>
    </citation>
    <scope>NUCLEOTIDE SEQUENCE [LARGE SCALE GENOMIC DNA]</scope>
    <source>
        <strain evidence="3 4">GH-12</strain>
    </source>
</reference>
<protein>
    <recommendedName>
        <fullName evidence="2">DUF985 domain-containing protein</fullName>
    </recommendedName>
</protein>
<evidence type="ECO:0000313" key="3">
    <source>
        <dbReference type="EMBL" id="KAK7034785.1"/>
    </source>
</evidence>
<dbReference type="Gene3D" id="2.60.120.10">
    <property type="entry name" value="Jelly Rolls"/>
    <property type="match status" value="1"/>
</dbReference>
<evidence type="ECO:0000313" key="4">
    <source>
        <dbReference type="Proteomes" id="UP001383192"/>
    </source>
</evidence>
<proteinExistence type="predicted"/>
<dbReference type="Pfam" id="PF06172">
    <property type="entry name" value="Cupin_5"/>
    <property type="match status" value="1"/>
</dbReference>
<feature type="compositionally biased region" description="Basic and acidic residues" evidence="1">
    <location>
        <begin position="40"/>
        <end position="49"/>
    </location>
</feature>
<dbReference type="SUPFAM" id="SSF51182">
    <property type="entry name" value="RmlC-like cupins"/>
    <property type="match status" value="1"/>
</dbReference>
<name>A0AAW0C7J0_9AGAR</name>
<dbReference type="CDD" id="cd06121">
    <property type="entry name" value="cupin_YML079wp"/>
    <property type="match status" value="1"/>
</dbReference>
<evidence type="ECO:0000256" key="1">
    <source>
        <dbReference type="SAM" id="MobiDB-lite"/>
    </source>
</evidence>
<dbReference type="PANTHER" id="PTHR33387:SF3">
    <property type="entry name" value="DUF985 DOMAIN-CONTAINING PROTEIN"/>
    <property type="match status" value="1"/>
</dbReference>
<dbReference type="PANTHER" id="PTHR33387">
    <property type="entry name" value="RMLC-LIKE JELLY ROLL FOLD PROTEIN"/>
    <property type="match status" value="1"/>
</dbReference>
<dbReference type="InterPro" id="IPR011051">
    <property type="entry name" value="RmlC_Cupin_sf"/>
</dbReference>